<feature type="transmembrane region" description="Helical" evidence="1">
    <location>
        <begin position="79"/>
        <end position="102"/>
    </location>
</feature>
<name>A0ABX4NPA6_9LEPT</name>
<dbReference type="InterPro" id="IPR003675">
    <property type="entry name" value="Rce1/LyrA-like_dom"/>
</dbReference>
<gene>
    <name evidence="3" type="ORF">CH367_08810</name>
</gene>
<proteinExistence type="predicted"/>
<keyword evidence="4" id="KW-1185">Reference proteome</keyword>
<protein>
    <recommendedName>
        <fullName evidence="2">CAAX prenyl protease 2/Lysostaphin resistance protein A-like domain-containing protein</fullName>
    </recommendedName>
</protein>
<dbReference type="Proteomes" id="UP000231879">
    <property type="component" value="Unassembled WGS sequence"/>
</dbReference>
<dbReference type="PANTHER" id="PTHR36435:SF1">
    <property type="entry name" value="CAAX AMINO TERMINAL PROTEASE FAMILY PROTEIN"/>
    <property type="match status" value="1"/>
</dbReference>
<accession>A0ABX4NPA6</accession>
<reference evidence="3 4" key="1">
    <citation type="submission" date="2017-07" db="EMBL/GenBank/DDBJ databases">
        <title>Leptospira spp. isolated from tropical soils.</title>
        <authorList>
            <person name="Thibeaux R."/>
            <person name="Iraola G."/>
            <person name="Ferres I."/>
            <person name="Bierque E."/>
            <person name="Girault D."/>
            <person name="Soupe-Gilbert M.-E."/>
            <person name="Picardeau M."/>
            <person name="Goarant C."/>
        </authorList>
    </citation>
    <scope>NUCLEOTIDE SEQUENCE [LARGE SCALE GENOMIC DNA]</scope>
    <source>
        <strain evidence="3 4">FH4-C-A1</strain>
    </source>
</reference>
<organism evidence="3 4">
    <name type="scientific">Leptospira barantonii</name>
    <dbReference type="NCBI Taxonomy" id="2023184"/>
    <lineage>
        <taxon>Bacteria</taxon>
        <taxon>Pseudomonadati</taxon>
        <taxon>Spirochaetota</taxon>
        <taxon>Spirochaetia</taxon>
        <taxon>Leptospirales</taxon>
        <taxon>Leptospiraceae</taxon>
        <taxon>Leptospira</taxon>
    </lineage>
</organism>
<feature type="transmembrane region" description="Helical" evidence="1">
    <location>
        <begin position="39"/>
        <end position="58"/>
    </location>
</feature>
<keyword evidence="1" id="KW-1133">Transmembrane helix</keyword>
<evidence type="ECO:0000256" key="1">
    <source>
        <dbReference type="SAM" id="Phobius"/>
    </source>
</evidence>
<feature type="transmembrane region" description="Helical" evidence="1">
    <location>
        <begin position="240"/>
        <end position="262"/>
    </location>
</feature>
<feature type="transmembrane region" description="Helical" evidence="1">
    <location>
        <begin position="159"/>
        <end position="177"/>
    </location>
</feature>
<feature type="transmembrane region" description="Helical" evidence="1">
    <location>
        <begin position="183"/>
        <end position="199"/>
    </location>
</feature>
<evidence type="ECO:0000313" key="3">
    <source>
        <dbReference type="EMBL" id="PJZ57447.1"/>
    </source>
</evidence>
<sequence>MYPKIKNVIYVTLSFLIVQFIIALVSIRVRNSAFSEWASSYSLLGLSSISCLLFSFYAMKRSQINLKELLVMKVNSSNFLFASLLIAFALHILGAFLSGLILRKSAISQEVVTSFVTNAPKDNVQENMIFLYFTTIVLAPFSEEIYFRGFIFWGLLKNYSFRISLFVSSILFAFVHINPSQMPGAILIGLFSGFVLYRSKNILFSILVHLTYNTLVFVLPFLIINLGLHSENYFHLKVGWYTIDLIDFLGFVSILIGLPLFLKFDKRLKDEFNIPETSRSYL</sequence>
<dbReference type="PANTHER" id="PTHR36435">
    <property type="entry name" value="SLR1288 PROTEIN"/>
    <property type="match status" value="1"/>
</dbReference>
<dbReference type="RefSeq" id="WP_100762144.1">
    <property type="nucleotide sequence ID" value="NZ_NPDS01000003.1"/>
</dbReference>
<keyword evidence="1" id="KW-0812">Transmembrane</keyword>
<feature type="transmembrane region" description="Helical" evidence="1">
    <location>
        <begin position="129"/>
        <end position="147"/>
    </location>
</feature>
<comment type="caution">
    <text evidence="3">The sequence shown here is derived from an EMBL/GenBank/DDBJ whole genome shotgun (WGS) entry which is preliminary data.</text>
</comment>
<feature type="transmembrane region" description="Helical" evidence="1">
    <location>
        <begin position="7"/>
        <end position="27"/>
    </location>
</feature>
<dbReference type="Pfam" id="PF02517">
    <property type="entry name" value="Rce1-like"/>
    <property type="match status" value="1"/>
</dbReference>
<dbReference type="InterPro" id="IPR052710">
    <property type="entry name" value="CAAX_protease"/>
</dbReference>
<keyword evidence="1" id="KW-0472">Membrane</keyword>
<evidence type="ECO:0000313" key="4">
    <source>
        <dbReference type="Proteomes" id="UP000231879"/>
    </source>
</evidence>
<feature type="transmembrane region" description="Helical" evidence="1">
    <location>
        <begin position="206"/>
        <end position="228"/>
    </location>
</feature>
<dbReference type="EMBL" id="NPDS01000003">
    <property type="protein sequence ID" value="PJZ57447.1"/>
    <property type="molecule type" value="Genomic_DNA"/>
</dbReference>
<feature type="domain" description="CAAX prenyl protease 2/Lysostaphin resistance protein A-like" evidence="2">
    <location>
        <begin position="127"/>
        <end position="214"/>
    </location>
</feature>
<evidence type="ECO:0000259" key="2">
    <source>
        <dbReference type="Pfam" id="PF02517"/>
    </source>
</evidence>